<dbReference type="Gene3D" id="2.60.40.10">
    <property type="entry name" value="Immunoglobulins"/>
    <property type="match status" value="1"/>
</dbReference>
<sequence>MRILATILFTFLVTYIQAQTTNIFFNAADGRAMRTYDTTIIGSGSTWNARVTMPVDHDTKVDSTTALIMVVGLGEANGNWGVIAVNGWHYWLANGWDGSVTLPNGVHHPIIITLQPNSGWPAENITNVKLGQILTRYKIKRGVPGSKKSGIHVSGLSMGGWTWTTYVTGDAGSPYNYARLIASVAESCGANPNANTPYPNLFDQFAIYGNAGFGGNLLGFEQQLDGRDILNRVNRMNSNHAGSYYIRTNFGSGGHSNFNDHYNPSRTNWTTGSSNVTATTPSGGINLSMAQWQLLQGDTTLPVTVPPETIILNPISSFTHTFSHTATPNFSITSTVNQGVVTSWNWVQQYGPATLTMSNGSTSTVTLSNITQPGYYTFQVTASGPAGSDSKTVTVHIRDLMMKNVSDCRSGGGKKFIIGNVLSGAQVSTTAIYVPYVNRDLFFGELIKGGDTIVIAMNPNNGNYWNTITIGDFGGNFGCPITIMSDSVTKIGASNGAFRIGTMDSNAVAHIKLDGLANRLTKGVVYGFQYDRNDFTHESNSIALTINLGHHIEVSGYSVKNAGVGFFLKKNSDSTNPFSIYDNYRFHKVTFHDLYLHRINGEGFYIGHTDIAGVSQSGNNGRTVMGDSLTITRAIIDSTEWDGLQVSNFGYNAKVYNNMTYRTGAKNQSSQQWALFIGGNTQGEIYDNVSVNGTGPVGTLGKGTVKIYNNLVDSINNGLSDADGIYVSMSTSGMLTPVDSLIAQTYNNTISRVVRNAVFHANSNGAMKAGKIENNIYVGPVSKDFTSNASDVISGNTYSSSLNIDNIWKDHPAYRIYKMVKSNPGYAYSFWDLQTPAPPDVKPVGFRRGHKLKYKPN</sequence>
<evidence type="ECO:0000256" key="1">
    <source>
        <dbReference type="SAM" id="SignalP"/>
    </source>
</evidence>
<dbReference type="InterPro" id="IPR011050">
    <property type="entry name" value="Pectin_lyase_fold/virulence"/>
</dbReference>
<protein>
    <submittedName>
        <fullName evidence="2">Uncharacterized protein</fullName>
    </submittedName>
</protein>
<dbReference type="SUPFAM" id="SSF49299">
    <property type="entry name" value="PKD domain"/>
    <property type="match status" value="1"/>
</dbReference>
<accession>A0ABW6ABK5</accession>
<dbReference type="InterPro" id="IPR013783">
    <property type="entry name" value="Ig-like_fold"/>
</dbReference>
<gene>
    <name evidence="2" type="ORF">ACFS6H_20110</name>
</gene>
<keyword evidence="1" id="KW-0732">Signal</keyword>
<evidence type="ECO:0000313" key="3">
    <source>
        <dbReference type="Proteomes" id="UP001597511"/>
    </source>
</evidence>
<keyword evidence="3" id="KW-1185">Reference proteome</keyword>
<feature type="chain" id="PRO_5046637408" evidence="1">
    <location>
        <begin position="19"/>
        <end position="857"/>
    </location>
</feature>
<name>A0ABW6ABK5_9BACT</name>
<evidence type="ECO:0000313" key="2">
    <source>
        <dbReference type="EMBL" id="MFD2922036.1"/>
    </source>
</evidence>
<comment type="caution">
    <text evidence="2">The sequence shown here is derived from an EMBL/GenBank/DDBJ whole genome shotgun (WGS) entry which is preliminary data.</text>
</comment>
<dbReference type="SUPFAM" id="SSF51126">
    <property type="entry name" value="Pectin lyase-like"/>
    <property type="match status" value="1"/>
</dbReference>
<reference evidence="3" key="1">
    <citation type="journal article" date="2019" name="Int. J. Syst. Evol. Microbiol.">
        <title>The Global Catalogue of Microorganisms (GCM) 10K type strain sequencing project: providing services to taxonomists for standard genome sequencing and annotation.</title>
        <authorList>
            <consortium name="The Broad Institute Genomics Platform"/>
            <consortium name="The Broad Institute Genome Sequencing Center for Infectious Disease"/>
            <person name="Wu L."/>
            <person name="Ma J."/>
        </authorList>
    </citation>
    <scope>NUCLEOTIDE SEQUENCE [LARGE SCALE GENOMIC DNA]</scope>
    <source>
        <strain evidence="3">KCTC 23299</strain>
    </source>
</reference>
<feature type="signal peptide" evidence="1">
    <location>
        <begin position="1"/>
        <end position="18"/>
    </location>
</feature>
<proteinExistence type="predicted"/>
<dbReference type="Pfam" id="PF22352">
    <property type="entry name" value="K319L-like_PKD"/>
    <property type="match status" value="1"/>
</dbReference>
<dbReference type="EMBL" id="JBHUOZ010000003">
    <property type="protein sequence ID" value="MFD2922036.1"/>
    <property type="molecule type" value="Genomic_DNA"/>
</dbReference>
<dbReference type="RefSeq" id="WP_386103352.1">
    <property type="nucleotide sequence ID" value="NZ_JBHUOZ010000003.1"/>
</dbReference>
<organism evidence="2 3">
    <name type="scientific">Terrimonas rubra</name>
    <dbReference type="NCBI Taxonomy" id="1035890"/>
    <lineage>
        <taxon>Bacteria</taxon>
        <taxon>Pseudomonadati</taxon>
        <taxon>Bacteroidota</taxon>
        <taxon>Chitinophagia</taxon>
        <taxon>Chitinophagales</taxon>
        <taxon>Chitinophagaceae</taxon>
        <taxon>Terrimonas</taxon>
    </lineage>
</organism>
<dbReference type="InterPro" id="IPR035986">
    <property type="entry name" value="PKD_dom_sf"/>
</dbReference>
<dbReference type="Proteomes" id="UP001597511">
    <property type="component" value="Unassembled WGS sequence"/>
</dbReference>